<dbReference type="PROSITE" id="PS51421">
    <property type="entry name" value="RAS"/>
    <property type="match status" value="1"/>
</dbReference>
<dbReference type="AlphaFoldDB" id="A0A177B9Z5"/>
<keyword evidence="3" id="KW-1185">Reference proteome</keyword>
<dbReference type="InterPro" id="IPR050209">
    <property type="entry name" value="Rab_GTPases_membrane_traffic"/>
</dbReference>
<dbReference type="SUPFAM" id="SSF52540">
    <property type="entry name" value="P-loop containing nucleoside triphosphate hydrolases"/>
    <property type="match status" value="1"/>
</dbReference>
<proteinExistence type="inferred from homology"/>
<dbReference type="PANTHER" id="PTHR47979">
    <property type="entry name" value="DRAB11-RELATED"/>
    <property type="match status" value="1"/>
</dbReference>
<dbReference type="Proteomes" id="UP000078046">
    <property type="component" value="Unassembled WGS sequence"/>
</dbReference>
<dbReference type="PROSITE" id="PS51420">
    <property type="entry name" value="RHO"/>
    <property type="match status" value="1"/>
</dbReference>
<dbReference type="Gene3D" id="3.40.50.300">
    <property type="entry name" value="P-loop containing nucleotide triphosphate hydrolases"/>
    <property type="match status" value="1"/>
</dbReference>
<sequence>MVAPIFKYQFRFILIGDSTVGKTSLLRYLCTQQFVLQEEATIGVDFHATLLEIEPNLWIKLQIWDTAGQEKFRAITAAYYRNAVVVIIVFDISNRKSFDNITEWYNEACKYTKTEETIYALCGQKMDLHMQRQISTTEANDMADYLGIPYFEVSAREGNNVVNLFTTLSKTVYRSVENGNFIIRPEWSGVIKGFMSHQNQIASILSPHEIVLDKKRERRYCC</sequence>
<gene>
    <name evidence="2" type="ORF">A3Q56_01112</name>
</gene>
<dbReference type="OrthoDB" id="9989112at2759"/>
<evidence type="ECO:0000313" key="3">
    <source>
        <dbReference type="Proteomes" id="UP000078046"/>
    </source>
</evidence>
<dbReference type="SMART" id="SM00176">
    <property type="entry name" value="RAN"/>
    <property type="match status" value="1"/>
</dbReference>
<dbReference type="SMART" id="SM00175">
    <property type="entry name" value="RAB"/>
    <property type="match status" value="1"/>
</dbReference>
<dbReference type="SMART" id="SM00173">
    <property type="entry name" value="RAS"/>
    <property type="match status" value="1"/>
</dbReference>
<dbReference type="NCBIfam" id="TIGR00231">
    <property type="entry name" value="small_GTP"/>
    <property type="match status" value="1"/>
</dbReference>
<evidence type="ECO:0000313" key="2">
    <source>
        <dbReference type="EMBL" id="OAF71127.1"/>
    </source>
</evidence>
<evidence type="ECO:0000256" key="1">
    <source>
        <dbReference type="ARBA" id="ARBA00006270"/>
    </source>
</evidence>
<dbReference type="GO" id="GO:0005525">
    <property type="term" value="F:GTP binding"/>
    <property type="evidence" value="ECO:0007669"/>
    <property type="project" value="InterPro"/>
</dbReference>
<comment type="caution">
    <text evidence="2">The sequence shown here is derived from an EMBL/GenBank/DDBJ whole genome shotgun (WGS) entry which is preliminary data.</text>
</comment>
<dbReference type="InterPro" id="IPR027417">
    <property type="entry name" value="P-loop_NTPase"/>
</dbReference>
<reference evidence="2 3" key="1">
    <citation type="submission" date="2016-04" db="EMBL/GenBank/DDBJ databases">
        <title>The genome of Intoshia linei affirms orthonectids as highly simplified spiralians.</title>
        <authorList>
            <person name="Mikhailov K.V."/>
            <person name="Slusarev G.S."/>
            <person name="Nikitin M.A."/>
            <person name="Logacheva M.D."/>
            <person name="Penin A."/>
            <person name="Aleoshin V."/>
            <person name="Panchin Y.V."/>
        </authorList>
    </citation>
    <scope>NUCLEOTIDE SEQUENCE [LARGE SCALE GENOMIC DNA]</scope>
    <source>
        <strain evidence="2">Intl2013</strain>
        <tissue evidence="2">Whole animal</tissue>
    </source>
</reference>
<dbReference type="GO" id="GO:0003924">
    <property type="term" value="F:GTPase activity"/>
    <property type="evidence" value="ECO:0007669"/>
    <property type="project" value="InterPro"/>
</dbReference>
<protein>
    <submittedName>
        <fullName evidence="2">Rab-39</fullName>
    </submittedName>
</protein>
<dbReference type="FunFam" id="3.40.50.300:FF:001462">
    <property type="entry name" value="Small GTP-binding protein, putative"/>
    <property type="match status" value="1"/>
</dbReference>
<name>A0A177B9Z5_9BILA</name>
<dbReference type="PROSITE" id="PS51419">
    <property type="entry name" value="RAB"/>
    <property type="match status" value="1"/>
</dbReference>
<accession>A0A177B9Z5</accession>
<comment type="similarity">
    <text evidence="1">Belongs to the small GTPase superfamily. Rab family.</text>
</comment>
<organism evidence="2 3">
    <name type="scientific">Intoshia linei</name>
    <dbReference type="NCBI Taxonomy" id="1819745"/>
    <lineage>
        <taxon>Eukaryota</taxon>
        <taxon>Metazoa</taxon>
        <taxon>Spiralia</taxon>
        <taxon>Lophotrochozoa</taxon>
        <taxon>Mesozoa</taxon>
        <taxon>Orthonectida</taxon>
        <taxon>Rhopaluridae</taxon>
        <taxon>Intoshia</taxon>
    </lineage>
</organism>
<dbReference type="InterPro" id="IPR005225">
    <property type="entry name" value="Small_GTP-bd"/>
</dbReference>
<dbReference type="EMBL" id="LWCA01000078">
    <property type="protein sequence ID" value="OAF71127.1"/>
    <property type="molecule type" value="Genomic_DNA"/>
</dbReference>
<dbReference type="Pfam" id="PF00071">
    <property type="entry name" value="Ras"/>
    <property type="match status" value="1"/>
</dbReference>
<dbReference type="InterPro" id="IPR001806">
    <property type="entry name" value="Small_GTPase"/>
</dbReference>
<dbReference type="SMART" id="SM00174">
    <property type="entry name" value="RHO"/>
    <property type="match status" value="1"/>
</dbReference>
<dbReference type="PRINTS" id="PR00449">
    <property type="entry name" value="RASTRNSFRMNG"/>
</dbReference>